<accession>A0A1W1CE06</accession>
<name>A0A1W1CE06_9ZZZZ</name>
<evidence type="ECO:0000313" key="2">
    <source>
        <dbReference type="EMBL" id="SFV63933.1"/>
    </source>
</evidence>
<organism evidence="2">
    <name type="scientific">hydrothermal vent metagenome</name>
    <dbReference type="NCBI Taxonomy" id="652676"/>
    <lineage>
        <taxon>unclassified sequences</taxon>
        <taxon>metagenomes</taxon>
        <taxon>ecological metagenomes</taxon>
    </lineage>
</organism>
<dbReference type="InterPro" id="IPR038247">
    <property type="entry name" value="Jag_N_dom_sf"/>
</dbReference>
<dbReference type="PANTHER" id="PTHR35800">
    <property type="entry name" value="PROTEIN JAG"/>
    <property type="match status" value="1"/>
</dbReference>
<dbReference type="EMBL" id="FPHC01000069">
    <property type="protein sequence ID" value="SFV63933.1"/>
    <property type="molecule type" value="Genomic_DNA"/>
</dbReference>
<dbReference type="PANTHER" id="PTHR35800:SF1">
    <property type="entry name" value="RNA-BINDING PROTEIN KHPB"/>
    <property type="match status" value="1"/>
</dbReference>
<dbReference type="Pfam" id="PF14804">
    <property type="entry name" value="Jag_N"/>
    <property type="match status" value="1"/>
</dbReference>
<dbReference type="GO" id="GO:0003723">
    <property type="term" value="F:RNA binding"/>
    <property type="evidence" value="ECO:0007669"/>
    <property type="project" value="InterPro"/>
</dbReference>
<evidence type="ECO:0000259" key="1">
    <source>
        <dbReference type="SMART" id="SM01245"/>
    </source>
</evidence>
<reference evidence="2" key="1">
    <citation type="submission" date="2016-10" db="EMBL/GenBank/DDBJ databases">
        <authorList>
            <person name="de Groot N.N."/>
        </authorList>
    </citation>
    <scope>NUCLEOTIDE SEQUENCE</scope>
</reference>
<gene>
    <name evidence="2" type="ORF">MNB_SV-6-238</name>
</gene>
<dbReference type="InterPro" id="IPR040977">
    <property type="entry name" value="HP1451_C"/>
</dbReference>
<protein>
    <submittedName>
        <fullName evidence="2">RNA-binding protein Jag</fullName>
    </submittedName>
</protein>
<dbReference type="InterPro" id="IPR039247">
    <property type="entry name" value="KhpB"/>
</dbReference>
<feature type="domain" description="RNA-binding protein KhpB N-terminal" evidence="1">
    <location>
        <begin position="3"/>
        <end position="54"/>
    </location>
</feature>
<sequence>MKKIEAPTLEEAYEIAARELSCSITELSYEVIQRPSNGLMGMFKKSAIIVAECNRIETKSQDADVVLKSVETIVAEEIIEEVLTSRDREISPQEKRGEDDEPKKRIKNRLNKALIEQDDAVNDSFYTTNSVDTEDQEVVDDETPTIKRPENNNLELAEEIEAKLSELLSYSCLDIDTVEVDVVDDTALIFIDGNDAALLIGKEGYRYNALSYMLFNWLHGKYDLYIKLEVAQFITTQQEMIKNHIKPVIEYVNENGRGKTRPLDGILVQIALEQLRAEFPNKYVAIKTGRDGRKFVIINEFNNKNHA</sequence>
<dbReference type="Pfam" id="PF18472">
    <property type="entry name" value="HP1451_C"/>
    <property type="match status" value="1"/>
</dbReference>
<dbReference type="Gene3D" id="3.30.1370.180">
    <property type="match status" value="1"/>
</dbReference>
<proteinExistence type="predicted"/>
<dbReference type="InterPro" id="IPR015946">
    <property type="entry name" value="KH_dom-like_a/b"/>
</dbReference>
<dbReference type="Gene3D" id="3.30.300.20">
    <property type="match status" value="1"/>
</dbReference>
<dbReference type="Gene3D" id="3.30.30.80">
    <property type="entry name" value="probable RNA-binding protein from clostridium symbiosum atcc 14940"/>
    <property type="match status" value="1"/>
</dbReference>
<dbReference type="InterPro" id="IPR032782">
    <property type="entry name" value="KhpB_N"/>
</dbReference>
<dbReference type="SMART" id="SM01245">
    <property type="entry name" value="Jag_N"/>
    <property type="match status" value="1"/>
</dbReference>
<dbReference type="AlphaFoldDB" id="A0A1W1CE06"/>